<feature type="transmembrane region" description="Helical" evidence="1">
    <location>
        <begin position="49"/>
        <end position="70"/>
    </location>
</feature>
<reference evidence="3" key="3">
    <citation type="submission" date="2015-06" db="UniProtKB">
        <authorList>
            <consortium name="EnsemblProtists"/>
        </authorList>
    </citation>
    <scope>IDENTIFICATION</scope>
</reference>
<accession>L1JC84</accession>
<name>L1JC84_GUITC</name>
<feature type="transmembrane region" description="Helical" evidence="1">
    <location>
        <begin position="132"/>
        <end position="154"/>
    </location>
</feature>
<protein>
    <submittedName>
        <fullName evidence="2 3">Uncharacterized protein</fullName>
    </submittedName>
</protein>
<dbReference type="eggNOG" id="ENOG502T0MB">
    <property type="taxonomic scope" value="Eukaryota"/>
</dbReference>
<keyword evidence="1" id="KW-0812">Transmembrane</keyword>
<evidence type="ECO:0000313" key="3">
    <source>
        <dbReference type="EnsemblProtists" id="EKX45700"/>
    </source>
</evidence>
<dbReference type="Proteomes" id="UP000011087">
    <property type="component" value="Unassembled WGS sequence"/>
</dbReference>
<feature type="transmembrane region" description="Helical" evidence="1">
    <location>
        <begin position="202"/>
        <end position="221"/>
    </location>
</feature>
<feature type="transmembrane region" description="Helical" evidence="1">
    <location>
        <begin position="174"/>
        <end position="195"/>
    </location>
</feature>
<organism evidence="2">
    <name type="scientific">Guillardia theta (strain CCMP2712)</name>
    <name type="common">Cryptophyte</name>
    <dbReference type="NCBI Taxonomy" id="905079"/>
    <lineage>
        <taxon>Eukaryota</taxon>
        <taxon>Cryptophyceae</taxon>
        <taxon>Pyrenomonadales</taxon>
        <taxon>Geminigeraceae</taxon>
        <taxon>Guillardia</taxon>
    </lineage>
</organism>
<dbReference type="HOGENOM" id="CLU_057239_0_0_1"/>
<keyword evidence="4" id="KW-1185">Reference proteome</keyword>
<keyword evidence="1" id="KW-0472">Membrane</keyword>
<dbReference type="GeneID" id="17302320"/>
<dbReference type="KEGG" id="gtt:GUITHDRAFT_152671"/>
<evidence type="ECO:0000313" key="2">
    <source>
        <dbReference type="EMBL" id="EKX45700.1"/>
    </source>
</evidence>
<evidence type="ECO:0000256" key="1">
    <source>
        <dbReference type="SAM" id="Phobius"/>
    </source>
</evidence>
<gene>
    <name evidence="2" type="ORF">GUITHDRAFT_152671</name>
</gene>
<reference evidence="4" key="2">
    <citation type="submission" date="2012-11" db="EMBL/GenBank/DDBJ databases">
        <authorList>
            <person name="Kuo A."/>
            <person name="Curtis B.A."/>
            <person name="Tanifuji G."/>
            <person name="Burki F."/>
            <person name="Gruber A."/>
            <person name="Irimia M."/>
            <person name="Maruyama S."/>
            <person name="Arias M.C."/>
            <person name="Ball S.G."/>
            <person name="Gile G.H."/>
            <person name="Hirakawa Y."/>
            <person name="Hopkins J.F."/>
            <person name="Rensing S.A."/>
            <person name="Schmutz J."/>
            <person name="Symeonidi A."/>
            <person name="Elias M."/>
            <person name="Eveleigh R.J."/>
            <person name="Herman E.K."/>
            <person name="Klute M.J."/>
            <person name="Nakayama T."/>
            <person name="Obornik M."/>
            <person name="Reyes-Prieto A."/>
            <person name="Armbrust E.V."/>
            <person name="Aves S.J."/>
            <person name="Beiko R.G."/>
            <person name="Coutinho P."/>
            <person name="Dacks J.B."/>
            <person name="Durnford D.G."/>
            <person name="Fast N.M."/>
            <person name="Green B.R."/>
            <person name="Grisdale C."/>
            <person name="Hempe F."/>
            <person name="Henrissat B."/>
            <person name="Hoppner M.P."/>
            <person name="Ishida K.-I."/>
            <person name="Kim E."/>
            <person name="Koreny L."/>
            <person name="Kroth P.G."/>
            <person name="Liu Y."/>
            <person name="Malik S.-B."/>
            <person name="Maier U.G."/>
            <person name="McRose D."/>
            <person name="Mock T."/>
            <person name="Neilson J.A."/>
            <person name="Onodera N.T."/>
            <person name="Poole A.M."/>
            <person name="Pritham E.J."/>
            <person name="Richards T.A."/>
            <person name="Rocap G."/>
            <person name="Roy S.W."/>
            <person name="Sarai C."/>
            <person name="Schaack S."/>
            <person name="Shirato S."/>
            <person name="Slamovits C.H."/>
            <person name="Spencer D.F."/>
            <person name="Suzuki S."/>
            <person name="Worden A.Z."/>
            <person name="Zauner S."/>
            <person name="Barry K."/>
            <person name="Bell C."/>
            <person name="Bharti A.K."/>
            <person name="Crow J.A."/>
            <person name="Grimwood J."/>
            <person name="Kramer R."/>
            <person name="Lindquist E."/>
            <person name="Lucas S."/>
            <person name="Salamov A."/>
            <person name="McFadden G.I."/>
            <person name="Lane C.E."/>
            <person name="Keeling P.J."/>
            <person name="Gray M.W."/>
            <person name="Grigoriev I.V."/>
            <person name="Archibald J.M."/>
        </authorList>
    </citation>
    <scope>NUCLEOTIDE SEQUENCE</scope>
    <source>
        <strain evidence="4">CCMP2712</strain>
    </source>
</reference>
<reference evidence="2 4" key="1">
    <citation type="journal article" date="2012" name="Nature">
        <title>Algal genomes reveal evolutionary mosaicism and the fate of nucleomorphs.</title>
        <authorList>
            <consortium name="DOE Joint Genome Institute"/>
            <person name="Curtis B.A."/>
            <person name="Tanifuji G."/>
            <person name="Burki F."/>
            <person name="Gruber A."/>
            <person name="Irimia M."/>
            <person name="Maruyama S."/>
            <person name="Arias M.C."/>
            <person name="Ball S.G."/>
            <person name="Gile G.H."/>
            <person name="Hirakawa Y."/>
            <person name="Hopkins J.F."/>
            <person name="Kuo A."/>
            <person name="Rensing S.A."/>
            <person name="Schmutz J."/>
            <person name="Symeonidi A."/>
            <person name="Elias M."/>
            <person name="Eveleigh R.J."/>
            <person name="Herman E.K."/>
            <person name="Klute M.J."/>
            <person name="Nakayama T."/>
            <person name="Obornik M."/>
            <person name="Reyes-Prieto A."/>
            <person name="Armbrust E.V."/>
            <person name="Aves S.J."/>
            <person name="Beiko R.G."/>
            <person name="Coutinho P."/>
            <person name="Dacks J.B."/>
            <person name="Durnford D.G."/>
            <person name="Fast N.M."/>
            <person name="Green B.R."/>
            <person name="Grisdale C.J."/>
            <person name="Hempel F."/>
            <person name="Henrissat B."/>
            <person name="Hoppner M.P."/>
            <person name="Ishida K."/>
            <person name="Kim E."/>
            <person name="Koreny L."/>
            <person name="Kroth P.G."/>
            <person name="Liu Y."/>
            <person name="Malik S.B."/>
            <person name="Maier U.G."/>
            <person name="McRose D."/>
            <person name="Mock T."/>
            <person name="Neilson J.A."/>
            <person name="Onodera N.T."/>
            <person name="Poole A.M."/>
            <person name="Pritham E.J."/>
            <person name="Richards T.A."/>
            <person name="Rocap G."/>
            <person name="Roy S.W."/>
            <person name="Sarai C."/>
            <person name="Schaack S."/>
            <person name="Shirato S."/>
            <person name="Slamovits C.H."/>
            <person name="Spencer D.F."/>
            <person name="Suzuki S."/>
            <person name="Worden A.Z."/>
            <person name="Zauner S."/>
            <person name="Barry K."/>
            <person name="Bell C."/>
            <person name="Bharti A.K."/>
            <person name="Crow J.A."/>
            <person name="Grimwood J."/>
            <person name="Kramer R."/>
            <person name="Lindquist E."/>
            <person name="Lucas S."/>
            <person name="Salamov A."/>
            <person name="McFadden G.I."/>
            <person name="Lane C.E."/>
            <person name="Keeling P.J."/>
            <person name="Gray M.W."/>
            <person name="Grigoriev I.V."/>
            <person name="Archibald J.M."/>
        </authorList>
    </citation>
    <scope>NUCLEOTIDE SEQUENCE</scope>
    <source>
        <strain evidence="2 4">CCMP2712</strain>
    </source>
</reference>
<dbReference type="EMBL" id="JH992998">
    <property type="protein sequence ID" value="EKX45700.1"/>
    <property type="molecule type" value="Genomic_DNA"/>
</dbReference>
<proteinExistence type="predicted"/>
<dbReference type="OMA" id="FIMANYG"/>
<sequence>MGGSSTIFPPAVLLACGVCLCVIGLLGLAVGTLHLSLNVSHATLTLVSLALEGALGWFVFVSQAIAFHAYEADKLAVSTFDKGLWMLQMFGGASMGVALLGSQFYFSLQLYRMQSLEDGAAVYDSKYLRKRIVFYSLLVVIKAGCEVAMGVLVYKNDPPLNPVQSPYMSFKYRLIIADGCITLLVGLYGMVIGIAGLSKQGLYFALVAFSSLIIQLGMYDLAQLSQSIPLRSYQLGVLGVILVPLTVGLMCMPIFLVAAMDREKEGEEAPVHHTQGIVFSQSP</sequence>
<keyword evidence="1" id="KW-1133">Transmembrane helix</keyword>
<evidence type="ECO:0000313" key="4">
    <source>
        <dbReference type="Proteomes" id="UP000011087"/>
    </source>
</evidence>
<dbReference type="EnsemblProtists" id="EKX45700">
    <property type="protein sequence ID" value="EKX45700"/>
    <property type="gene ID" value="GUITHDRAFT_152671"/>
</dbReference>
<feature type="transmembrane region" description="Helical" evidence="1">
    <location>
        <begin position="233"/>
        <end position="258"/>
    </location>
</feature>
<dbReference type="AlphaFoldDB" id="L1JC84"/>
<dbReference type="RefSeq" id="XP_005832680.1">
    <property type="nucleotide sequence ID" value="XM_005832623.1"/>
</dbReference>
<feature type="transmembrane region" description="Helical" evidence="1">
    <location>
        <begin position="12"/>
        <end position="37"/>
    </location>
</feature>
<dbReference type="PaxDb" id="55529-EKX45700"/>
<feature type="transmembrane region" description="Helical" evidence="1">
    <location>
        <begin position="90"/>
        <end position="111"/>
    </location>
</feature>